<sequence length="226" mass="26429">MWKYPSHWEFSKLTWNNSPDKYTCFEPQDNPSRLNIKKNQTNNTFISVFSNEALPDNSINYFEVRFKNFNNKRETSNIIVGIAINPKENQINEAFTNNQNGFGFYLKFQSLRHGSSFWGRHYADTKDKITSEDVIAVIVDKIDGTLSYLINGIEYGIAFVNEKIINENVYAALSFSSNVSSIEFVKSRFYVWTMIKGILYIRKKRVNKLIDGLPISLFRELLFYLY</sequence>
<dbReference type="InterPro" id="IPR003877">
    <property type="entry name" value="SPRY_dom"/>
</dbReference>
<dbReference type="AlphaFoldDB" id="A0AAU9J198"/>
<feature type="domain" description="B30.2/SPRY" evidence="1">
    <location>
        <begin position="1"/>
        <end position="191"/>
    </location>
</feature>
<comment type="caution">
    <text evidence="2">The sequence shown here is derived from an EMBL/GenBank/DDBJ whole genome shotgun (WGS) entry which is preliminary data.</text>
</comment>
<accession>A0AAU9J198</accession>
<evidence type="ECO:0000313" key="3">
    <source>
        <dbReference type="Proteomes" id="UP001162131"/>
    </source>
</evidence>
<gene>
    <name evidence="2" type="ORF">BSTOLATCC_MIC24190</name>
</gene>
<evidence type="ECO:0000259" key="1">
    <source>
        <dbReference type="PROSITE" id="PS50188"/>
    </source>
</evidence>
<dbReference type="PROSITE" id="PS50188">
    <property type="entry name" value="B302_SPRY"/>
    <property type="match status" value="1"/>
</dbReference>
<dbReference type="Proteomes" id="UP001162131">
    <property type="component" value="Unassembled WGS sequence"/>
</dbReference>
<dbReference type="Gene3D" id="2.60.120.920">
    <property type="match status" value="1"/>
</dbReference>
<dbReference type="EMBL" id="CAJZBQ010000023">
    <property type="protein sequence ID" value="CAG9319639.1"/>
    <property type="molecule type" value="Genomic_DNA"/>
</dbReference>
<dbReference type="CDD" id="cd11709">
    <property type="entry name" value="SPRY"/>
    <property type="match status" value="1"/>
</dbReference>
<proteinExistence type="predicted"/>
<dbReference type="InterPro" id="IPR013320">
    <property type="entry name" value="ConA-like_dom_sf"/>
</dbReference>
<dbReference type="InterPro" id="IPR043136">
    <property type="entry name" value="B30.2/SPRY_sf"/>
</dbReference>
<reference evidence="2" key="1">
    <citation type="submission" date="2021-09" db="EMBL/GenBank/DDBJ databases">
        <authorList>
            <consortium name="AG Swart"/>
            <person name="Singh M."/>
            <person name="Singh A."/>
            <person name="Seah K."/>
            <person name="Emmerich C."/>
        </authorList>
    </citation>
    <scope>NUCLEOTIDE SEQUENCE</scope>
    <source>
        <strain evidence="2">ATCC30299</strain>
    </source>
</reference>
<dbReference type="SUPFAM" id="SSF49899">
    <property type="entry name" value="Concanavalin A-like lectins/glucanases"/>
    <property type="match status" value="1"/>
</dbReference>
<dbReference type="Pfam" id="PF00622">
    <property type="entry name" value="SPRY"/>
    <property type="match status" value="1"/>
</dbReference>
<keyword evidence="3" id="KW-1185">Reference proteome</keyword>
<organism evidence="2 3">
    <name type="scientific">Blepharisma stoltei</name>
    <dbReference type="NCBI Taxonomy" id="1481888"/>
    <lineage>
        <taxon>Eukaryota</taxon>
        <taxon>Sar</taxon>
        <taxon>Alveolata</taxon>
        <taxon>Ciliophora</taxon>
        <taxon>Postciliodesmatophora</taxon>
        <taxon>Heterotrichea</taxon>
        <taxon>Heterotrichida</taxon>
        <taxon>Blepharismidae</taxon>
        <taxon>Blepharisma</taxon>
    </lineage>
</organism>
<evidence type="ECO:0000313" key="2">
    <source>
        <dbReference type="EMBL" id="CAG9319639.1"/>
    </source>
</evidence>
<dbReference type="InterPro" id="IPR001870">
    <property type="entry name" value="B30.2/SPRY"/>
</dbReference>
<name>A0AAU9J198_9CILI</name>
<protein>
    <recommendedName>
        <fullName evidence="1">B30.2/SPRY domain-containing protein</fullName>
    </recommendedName>
</protein>